<gene>
    <name evidence="8" type="ORF">SAMN04489742_2375</name>
</gene>
<dbReference type="InterPro" id="IPR036259">
    <property type="entry name" value="MFS_trans_sf"/>
</dbReference>
<keyword evidence="9" id="KW-1185">Reference proteome</keyword>
<feature type="transmembrane region" description="Helical" evidence="6">
    <location>
        <begin position="20"/>
        <end position="41"/>
    </location>
</feature>
<dbReference type="GO" id="GO:0005886">
    <property type="term" value="C:plasma membrane"/>
    <property type="evidence" value="ECO:0007669"/>
    <property type="project" value="UniProtKB-SubCell"/>
</dbReference>
<dbReference type="CDD" id="cd17365">
    <property type="entry name" value="MFS_PcaK_like"/>
    <property type="match status" value="1"/>
</dbReference>
<dbReference type="PROSITE" id="PS50850">
    <property type="entry name" value="MFS"/>
    <property type="match status" value="1"/>
</dbReference>
<dbReference type="InterPro" id="IPR020846">
    <property type="entry name" value="MFS_dom"/>
</dbReference>
<evidence type="ECO:0000256" key="5">
    <source>
        <dbReference type="SAM" id="MobiDB-lite"/>
    </source>
</evidence>
<dbReference type="PANTHER" id="PTHR23508:SF10">
    <property type="entry name" value="CARBOXYLIC ACID TRANSPORTER PROTEIN HOMOLOG"/>
    <property type="match status" value="1"/>
</dbReference>
<feature type="region of interest" description="Disordered" evidence="5">
    <location>
        <begin position="434"/>
        <end position="453"/>
    </location>
</feature>
<keyword evidence="4 6" id="KW-0472">Membrane</keyword>
<name>A0A1H1DCK5_9MICC</name>
<feature type="transmembrane region" description="Helical" evidence="6">
    <location>
        <begin position="110"/>
        <end position="131"/>
    </location>
</feature>
<proteinExistence type="predicted"/>
<feature type="domain" description="Major facilitator superfamily (MFS) profile" evidence="7">
    <location>
        <begin position="19"/>
        <end position="432"/>
    </location>
</feature>
<dbReference type="PROSITE" id="PS00217">
    <property type="entry name" value="SUGAR_TRANSPORT_2"/>
    <property type="match status" value="1"/>
</dbReference>
<feature type="transmembrane region" description="Helical" evidence="6">
    <location>
        <begin position="289"/>
        <end position="311"/>
    </location>
</feature>
<feature type="transmembrane region" description="Helical" evidence="6">
    <location>
        <begin position="318"/>
        <end position="335"/>
    </location>
</feature>
<dbReference type="SUPFAM" id="SSF103473">
    <property type="entry name" value="MFS general substrate transporter"/>
    <property type="match status" value="1"/>
</dbReference>
<evidence type="ECO:0000256" key="4">
    <source>
        <dbReference type="ARBA" id="ARBA00023136"/>
    </source>
</evidence>
<feature type="transmembrane region" description="Helical" evidence="6">
    <location>
        <begin position="376"/>
        <end position="397"/>
    </location>
</feature>
<dbReference type="Gene3D" id="1.20.1250.20">
    <property type="entry name" value="MFS general substrate transporter like domains"/>
    <property type="match status" value="1"/>
</dbReference>
<feature type="transmembrane region" description="Helical" evidence="6">
    <location>
        <begin position="173"/>
        <end position="193"/>
    </location>
</feature>
<organism evidence="8 9">
    <name type="scientific">Crystallibacter crystallopoietes</name>
    <dbReference type="NCBI Taxonomy" id="37928"/>
    <lineage>
        <taxon>Bacteria</taxon>
        <taxon>Bacillati</taxon>
        <taxon>Actinomycetota</taxon>
        <taxon>Actinomycetes</taxon>
        <taxon>Micrococcales</taxon>
        <taxon>Micrococcaceae</taxon>
        <taxon>Crystallibacter</taxon>
    </lineage>
</organism>
<dbReference type="OrthoDB" id="9109650at2"/>
<dbReference type="STRING" id="37928.SAMN04489742_2375"/>
<feature type="transmembrane region" description="Helical" evidence="6">
    <location>
        <begin position="143"/>
        <end position="167"/>
    </location>
</feature>
<dbReference type="EMBL" id="FNKH01000002">
    <property type="protein sequence ID" value="SDQ74144.1"/>
    <property type="molecule type" value="Genomic_DNA"/>
</dbReference>
<dbReference type="InterPro" id="IPR005829">
    <property type="entry name" value="Sugar_transporter_CS"/>
</dbReference>
<feature type="transmembrane region" description="Helical" evidence="6">
    <location>
        <begin position="409"/>
        <end position="427"/>
    </location>
</feature>
<feature type="transmembrane region" description="Helical" evidence="6">
    <location>
        <begin position="341"/>
        <end position="364"/>
    </location>
</feature>
<dbReference type="AlphaFoldDB" id="A0A1H1DCK5"/>
<keyword evidence="3 6" id="KW-1133">Transmembrane helix</keyword>
<protein>
    <submittedName>
        <fullName evidence="8">Benzoate transport</fullName>
    </submittedName>
</protein>
<dbReference type="KEGG" id="acry:AC20117_05550"/>
<reference evidence="8 9" key="1">
    <citation type="submission" date="2016-10" db="EMBL/GenBank/DDBJ databases">
        <authorList>
            <person name="de Groot N.N."/>
        </authorList>
    </citation>
    <scope>NUCLEOTIDE SEQUENCE [LARGE SCALE GENOMIC DNA]</scope>
    <source>
        <strain evidence="8 9">DSM 20117</strain>
    </source>
</reference>
<comment type="subcellular location">
    <subcellularLocation>
        <location evidence="1">Cell membrane</location>
        <topology evidence="1">Multi-pass membrane protein</topology>
    </subcellularLocation>
</comment>
<evidence type="ECO:0000259" key="7">
    <source>
        <dbReference type="PROSITE" id="PS50850"/>
    </source>
</evidence>
<dbReference type="PANTHER" id="PTHR23508">
    <property type="entry name" value="CARBOXYLIC ACID TRANSPORTER PROTEIN HOMOLOG"/>
    <property type="match status" value="1"/>
</dbReference>
<feature type="transmembrane region" description="Helical" evidence="6">
    <location>
        <begin position="85"/>
        <end position="104"/>
    </location>
</feature>
<dbReference type="RefSeq" id="WP_074700580.1">
    <property type="nucleotide sequence ID" value="NZ_CP018863.1"/>
</dbReference>
<evidence type="ECO:0000256" key="2">
    <source>
        <dbReference type="ARBA" id="ARBA00022692"/>
    </source>
</evidence>
<keyword evidence="2 6" id="KW-0812">Transmembrane</keyword>
<feature type="transmembrane region" description="Helical" evidence="6">
    <location>
        <begin position="47"/>
        <end position="73"/>
    </location>
</feature>
<dbReference type="GO" id="GO:0046943">
    <property type="term" value="F:carboxylic acid transmembrane transporter activity"/>
    <property type="evidence" value="ECO:0007669"/>
    <property type="project" value="TreeGrafter"/>
</dbReference>
<dbReference type="Pfam" id="PF07690">
    <property type="entry name" value="MFS_1"/>
    <property type="match status" value="1"/>
</dbReference>
<evidence type="ECO:0000313" key="8">
    <source>
        <dbReference type="EMBL" id="SDQ74144.1"/>
    </source>
</evidence>
<evidence type="ECO:0000256" key="6">
    <source>
        <dbReference type="SAM" id="Phobius"/>
    </source>
</evidence>
<evidence type="ECO:0000256" key="1">
    <source>
        <dbReference type="ARBA" id="ARBA00004651"/>
    </source>
</evidence>
<feature type="transmembrane region" description="Helical" evidence="6">
    <location>
        <begin position="253"/>
        <end position="269"/>
    </location>
</feature>
<dbReference type="InterPro" id="IPR011701">
    <property type="entry name" value="MFS"/>
</dbReference>
<evidence type="ECO:0000313" key="9">
    <source>
        <dbReference type="Proteomes" id="UP000181917"/>
    </source>
</evidence>
<evidence type="ECO:0000256" key="3">
    <source>
        <dbReference type="ARBA" id="ARBA00022989"/>
    </source>
</evidence>
<dbReference type="Proteomes" id="UP000181917">
    <property type="component" value="Unassembled WGS sequence"/>
</dbReference>
<accession>A0A1H1DCK5</accession>
<sequence>MDIKSRIEAASMKRTQVGVIAICTALYMIDGFDVLVMAFSANAVSEYWGLSASQLGILLSSALVGMAIGSIFVSTIADIIGRQKTLALGALVVALGMLASAFVPSYELLVVLRFITGLAVGTLQATANVLASEFTNAKRRSTSLAIVSIGQPIGGVLGGMATGVLILQFGWRSAFLFGAIITAIMIPLILRGVPESVDYLLVRRPANALERVNKVLARIEQPAVTELPAPAPAPAKKKSRFADVLTGVNARRTILISLAYFILMASFYFANSWTPKLVTASGFSEQDGITAGVLFSTGAIVGAVVLGFFGSRFPMRKVLAVFFVIGGLTFGAFSLSTGSLAGALLAAALVGFGSNAPIAGMLAISPTYYTSEVRGTALGLVIGMGRVGAIASPMIAGALMDGGWQPTDLYFLFIIPMLLGAVVISMLGKPVLGEPAAAGSQGGAPERELTNSR</sequence>